<dbReference type="Pfam" id="PF09697">
    <property type="entry name" value="Porph_ging"/>
    <property type="match status" value="1"/>
</dbReference>
<sequence length="283" mass="32201">MKSHKNYINNLIIALLFVPLPFYVSAQSATSTSLRAVYQLDYKLDSAVTTPKRVQMILRVSNGASRFESTSEHIVDSVYASLKALPDKDRMQQAFDASRSGGKNEFHYSIIKEPAKNMIAYYDNINSEQYQYQEKAAVFTWRTTSAKKTIASYECQQAYSAFGGRVWEAWFTRAIPVSDGPYKFCGLPGLILQVRDTHDNYVFSLLCLDTNPQPIDFPTDDQSPFAPKLSAPVISKAKFLQAKYNDDLTFLDRMAAAGNQFPESMRQNHVQMIKRRNNPLERK</sequence>
<organism evidence="2 3">
    <name type="scientific">Hymenobacter actinosclerus</name>
    <dbReference type="NCBI Taxonomy" id="82805"/>
    <lineage>
        <taxon>Bacteria</taxon>
        <taxon>Pseudomonadati</taxon>
        <taxon>Bacteroidota</taxon>
        <taxon>Cytophagia</taxon>
        <taxon>Cytophagales</taxon>
        <taxon>Hymenobacteraceae</taxon>
        <taxon>Hymenobacter</taxon>
    </lineage>
</organism>
<dbReference type="RefSeq" id="WP_092771813.1">
    <property type="nucleotide sequence ID" value="NZ_FOHS01000003.1"/>
</dbReference>
<evidence type="ECO:0000256" key="1">
    <source>
        <dbReference type="SAM" id="SignalP"/>
    </source>
</evidence>
<protein>
    <submittedName>
        <fullName evidence="2">GLPGLI family protein</fullName>
    </submittedName>
</protein>
<keyword evidence="3" id="KW-1185">Reference proteome</keyword>
<dbReference type="NCBIfam" id="TIGR01200">
    <property type="entry name" value="GLPGLI"/>
    <property type="match status" value="1"/>
</dbReference>
<dbReference type="Proteomes" id="UP000198697">
    <property type="component" value="Unassembled WGS sequence"/>
</dbReference>
<evidence type="ECO:0000313" key="2">
    <source>
        <dbReference type="EMBL" id="SET70344.1"/>
    </source>
</evidence>
<dbReference type="InterPro" id="IPR005901">
    <property type="entry name" value="GLPGLI"/>
</dbReference>
<keyword evidence="1" id="KW-0732">Signal</keyword>
<feature type="chain" id="PRO_5011732573" evidence="1">
    <location>
        <begin position="27"/>
        <end position="283"/>
    </location>
</feature>
<feature type="signal peptide" evidence="1">
    <location>
        <begin position="1"/>
        <end position="26"/>
    </location>
</feature>
<reference evidence="3" key="1">
    <citation type="submission" date="2016-10" db="EMBL/GenBank/DDBJ databases">
        <authorList>
            <person name="Varghese N."/>
            <person name="Submissions S."/>
        </authorList>
    </citation>
    <scope>NUCLEOTIDE SEQUENCE [LARGE SCALE GENOMIC DNA]</scope>
    <source>
        <strain evidence="3">DSM 15310</strain>
    </source>
</reference>
<gene>
    <name evidence="2" type="ORF">SAMN04487998_2412</name>
</gene>
<proteinExistence type="predicted"/>
<dbReference type="EMBL" id="FOHS01000003">
    <property type="protein sequence ID" value="SET70344.1"/>
    <property type="molecule type" value="Genomic_DNA"/>
</dbReference>
<dbReference type="AlphaFoldDB" id="A0A1I0GJ29"/>
<name>A0A1I0GJ29_9BACT</name>
<accession>A0A1I0GJ29</accession>
<evidence type="ECO:0000313" key="3">
    <source>
        <dbReference type="Proteomes" id="UP000198697"/>
    </source>
</evidence>
<dbReference type="OrthoDB" id="1440774at2"/>